<dbReference type="PROSITE" id="PS51910">
    <property type="entry name" value="GH18_2"/>
    <property type="match status" value="1"/>
</dbReference>
<keyword evidence="3" id="KW-0378">Hydrolase</keyword>
<evidence type="ECO:0000313" key="3">
    <source>
        <dbReference type="EMBL" id="KIY62608.1"/>
    </source>
</evidence>
<gene>
    <name evidence="3" type="ORF">CYLTODRAFT_361202</name>
</gene>
<dbReference type="SUPFAM" id="SSF51445">
    <property type="entry name" value="(Trans)glycosidases"/>
    <property type="match status" value="1"/>
</dbReference>
<dbReference type="AlphaFoldDB" id="A0A0D7AW36"/>
<protein>
    <submittedName>
        <fullName evidence="3">Glycoside hydrolase family 18 protein</fullName>
    </submittedName>
</protein>
<dbReference type="InterPro" id="IPR001223">
    <property type="entry name" value="Glyco_hydro18_cat"/>
</dbReference>
<dbReference type="Proteomes" id="UP000054007">
    <property type="component" value="Unassembled WGS sequence"/>
</dbReference>
<dbReference type="Pfam" id="PF00704">
    <property type="entry name" value="Glyco_hydro_18"/>
    <property type="match status" value="1"/>
</dbReference>
<dbReference type="EMBL" id="KN880765">
    <property type="protein sequence ID" value="KIY62608.1"/>
    <property type="molecule type" value="Genomic_DNA"/>
</dbReference>
<dbReference type="GO" id="GO:0005975">
    <property type="term" value="P:carbohydrate metabolic process"/>
    <property type="evidence" value="ECO:0007669"/>
    <property type="project" value="InterPro"/>
</dbReference>
<evidence type="ECO:0000313" key="4">
    <source>
        <dbReference type="Proteomes" id="UP000054007"/>
    </source>
</evidence>
<evidence type="ECO:0000259" key="2">
    <source>
        <dbReference type="PROSITE" id="PS51910"/>
    </source>
</evidence>
<dbReference type="Gene3D" id="3.20.20.80">
    <property type="entry name" value="Glycosidases"/>
    <property type="match status" value="1"/>
</dbReference>
<feature type="domain" description="GH18" evidence="2">
    <location>
        <begin position="29"/>
        <end position="309"/>
    </location>
</feature>
<evidence type="ECO:0000256" key="1">
    <source>
        <dbReference type="SAM" id="MobiDB-lite"/>
    </source>
</evidence>
<name>A0A0D7AW36_9AGAR</name>
<feature type="region of interest" description="Disordered" evidence="1">
    <location>
        <begin position="1"/>
        <end position="20"/>
    </location>
</feature>
<reference evidence="3 4" key="1">
    <citation type="journal article" date="2015" name="Fungal Genet. Biol.">
        <title>Evolution of novel wood decay mechanisms in Agaricales revealed by the genome sequences of Fistulina hepatica and Cylindrobasidium torrendii.</title>
        <authorList>
            <person name="Floudas D."/>
            <person name="Held B.W."/>
            <person name="Riley R."/>
            <person name="Nagy L.G."/>
            <person name="Koehler G."/>
            <person name="Ransdell A.S."/>
            <person name="Younus H."/>
            <person name="Chow J."/>
            <person name="Chiniquy J."/>
            <person name="Lipzen A."/>
            <person name="Tritt A."/>
            <person name="Sun H."/>
            <person name="Haridas S."/>
            <person name="LaButti K."/>
            <person name="Ohm R.A."/>
            <person name="Kues U."/>
            <person name="Blanchette R.A."/>
            <person name="Grigoriev I.V."/>
            <person name="Minto R.E."/>
            <person name="Hibbett D.S."/>
        </authorList>
    </citation>
    <scope>NUCLEOTIDE SEQUENCE [LARGE SCALE GENOMIC DNA]</scope>
    <source>
        <strain evidence="3 4">FP15055 ss-10</strain>
    </source>
</reference>
<accession>A0A0D7AW36</accession>
<dbReference type="CDD" id="cd00598">
    <property type="entry name" value="GH18_chitinase-like"/>
    <property type="match status" value="1"/>
</dbReference>
<dbReference type="GO" id="GO:0016787">
    <property type="term" value="F:hydrolase activity"/>
    <property type="evidence" value="ECO:0007669"/>
    <property type="project" value="UniProtKB-KW"/>
</dbReference>
<sequence length="309" mass="32813">MFALPSESDTVAPTVASRQEVNGTGIEAPHWVIYGDKGSATAGPPPVAEIEGFNVFALSFLLLGGPWDKAQEWFALTADEKTTRKAEYAAAGIKLIVSAFGATDVPTTSGADAVATAKTMAAWVKDNQLDGIDVDYEDFAAMEAGTAEPWLISFTETLRAELPQGEYIVSHAPVAPWFTTSDKYPGGGYLKIHESVGASIDMYNLQFYNQGTAEYTDCAGLLDKSSDTWPGTALFEIIASGVDASKLVIGKPGTAGDATNGQMSADDLATCLETAKGKDWNGGAMVWQYPNADTEWIKTVRSKSWPVGA</sequence>
<feature type="compositionally biased region" description="Polar residues" evidence="1">
    <location>
        <begin position="7"/>
        <end position="20"/>
    </location>
</feature>
<proteinExistence type="predicted"/>
<dbReference type="OrthoDB" id="3012298at2759"/>
<dbReference type="InterPro" id="IPR017853">
    <property type="entry name" value="GH"/>
</dbReference>
<keyword evidence="4" id="KW-1185">Reference proteome</keyword>
<organism evidence="3 4">
    <name type="scientific">Cylindrobasidium torrendii FP15055 ss-10</name>
    <dbReference type="NCBI Taxonomy" id="1314674"/>
    <lineage>
        <taxon>Eukaryota</taxon>
        <taxon>Fungi</taxon>
        <taxon>Dikarya</taxon>
        <taxon>Basidiomycota</taxon>
        <taxon>Agaricomycotina</taxon>
        <taxon>Agaricomycetes</taxon>
        <taxon>Agaricomycetidae</taxon>
        <taxon>Agaricales</taxon>
        <taxon>Marasmiineae</taxon>
        <taxon>Physalacriaceae</taxon>
        <taxon>Cylindrobasidium</taxon>
    </lineage>
</organism>